<dbReference type="EMBL" id="JACIJM010000002">
    <property type="protein sequence ID" value="MBB5721268.1"/>
    <property type="molecule type" value="Genomic_DNA"/>
</dbReference>
<comment type="caution">
    <text evidence="1">The sequence shown here is derived from an EMBL/GenBank/DDBJ whole genome shotgun (WGS) entry which is preliminary data.</text>
</comment>
<evidence type="ECO:0008006" key="3">
    <source>
        <dbReference type="Google" id="ProtNLM"/>
    </source>
</evidence>
<reference evidence="1 2" key="1">
    <citation type="submission" date="2020-08" db="EMBL/GenBank/DDBJ databases">
        <title>Genomic Encyclopedia of Type Strains, Phase IV (KMG-IV): sequencing the most valuable type-strain genomes for metagenomic binning, comparative biology and taxonomic classification.</title>
        <authorList>
            <person name="Goeker M."/>
        </authorList>
    </citation>
    <scope>NUCLEOTIDE SEQUENCE [LARGE SCALE GENOMIC DNA]</scope>
    <source>
        <strain evidence="1 2">DSM 101064</strain>
    </source>
</reference>
<evidence type="ECO:0000313" key="2">
    <source>
        <dbReference type="Proteomes" id="UP000535415"/>
    </source>
</evidence>
<organism evidence="1 2">
    <name type="scientific">Yoonia ponticola</name>
    <dbReference type="NCBI Taxonomy" id="1524255"/>
    <lineage>
        <taxon>Bacteria</taxon>
        <taxon>Pseudomonadati</taxon>
        <taxon>Pseudomonadota</taxon>
        <taxon>Alphaproteobacteria</taxon>
        <taxon>Rhodobacterales</taxon>
        <taxon>Paracoccaceae</taxon>
        <taxon>Yoonia</taxon>
    </lineage>
</organism>
<proteinExistence type="predicted"/>
<dbReference type="SUPFAM" id="SSF52540">
    <property type="entry name" value="P-loop containing nucleoside triphosphate hydrolases"/>
    <property type="match status" value="1"/>
</dbReference>
<dbReference type="GO" id="GO:0016020">
    <property type="term" value="C:membrane"/>
    <property type="evidence" value="ECO:0007669"/>
    <property type="project" value="InterPro"/>
</dbReference>
<evidence type="ECO:0000313" key="1">
    <source>
        <dbReference type="EMBL" id="MBB5721268.1"/>
    </source>
</evidence>
<dbReference type="RefSeq" id="WP_183526112.1">
    <property type="nucleotide sequence ID" value="NZ_JACIJM010000002.1"/>
</dbReference>
<keyword evidence="2" id="KW-1185">Reference proteome</keyword>
<name>A0A7W9EX40_9RHOB</name>
<dbReference type="Pfam" id="PF03567">
    <property type="entry name" value="Sulfotransfer_2"/>
    <property type="match status" value="1"/>
</dbReference>
<accession>A0A7W9EX40</accession>
<dbReference type="GO" id="GO:0008146">
    <property type="term" value="F:sulfotransferase activity"/>
    <property type="evidence" value="ECO:0007669"/>
    <property type="project" value="InterPro"/>
</dbReference>
<dbReference type="Proteomes" id="UP000535415">
    <property type="component" value="Unassembled WGS sequence"/>
</dbReference>
<sequence length="267" mass="31323">MIDNRTLITKAGLPRIQKKIDDLRGLGRNHFSLNVDGKRIGYCYVRKNACSSFKKMFLDKSPHRADYHPDERPIDFMRQHHRMNDKDFADCDHIIFVYRDPIKRTLSMFRNKFIASTGATDIHANFMQLEGVDPAHVSFRYFIEHYMQRRFSQLDRHVLPQSVHLRRAIYTDFVDIPDLYPRMCDILGKNIGDTYFRRPVNQTSHVQHIQLNGAAELPIGDLRQLFADTGTMPDDASFLEPDLRDKIKARYFADYDVIDRAKQASRQ</sequence>
<gene>
    <name evidence="1" type="ORF">FHS72_000875</name>
</gene>
<dbReference type="InterPro" id="IPR027417">
    <property type="entry name" value="P-loop_NTPase"/>
</dbReference>
<protein>
    <recommendedName>
        <fullName evidence="3">Sulfotransferase family protein</fullName>
    </recommendedName>
</protein>
<dbReference type="InterPro" id="IPR005331">
    <property type="entry name" value="Sulfotransferase"/>
</dbReference>
<dbReference type="AlphaFoldDB" id="A0A7W9EX40"/>